<reference evidence="1 2" key="1">
    <citation type="journal article" date="2017" name="Viruses">
        <title>Phage Biodiversity in Artisanal Cheese Wheys Reflects the Complexity of the Fermentation Process.</title>
        <authorList>
            <person name="Mahony J."/>
            <person name="Moscarelli A."/>
            <person name="Kelleher P."/>
            <person name="Lugli G.A."/>
            <person name="Ventura M."/>
            <person name="Settanni L."/>
            <person name="van Sinderen D."/>
        </authorList>
    </citation>
    <scope>NUCLEOTIDE SEQUENCE [LARGE SCALE GENOMIC DNA]</scope>
</reference>
<dbReference type="Proteomes" id="UP000225279">
    <property type="component" value="Genome"/>
</dbReference>
<dbReference type="EMBL" id="KY554765">
    <property type="protein sequence ID" value="ARM65929.1"/>
    <property type="molecule type" value="Genomic_DNA"/>
</dbReference>
<evidence type="ECO:0000313" key="2">
    <source>
        <dbReference type="Proteomes" id="UP000225279"/>
    </source>
</evidence>
<sequence>MTILRYNNHNVILAPDLTLELQNERKLRQLADIEVVEQTSNLVTIVNTRIDTLVKRMNAFESGAGTEWAVPLQKEKDERIAGDSDTRNLANALNTAMTNRVNGLFNDIVAVEDRVTVLEQDDTTIVRQGDTATFERLKVNRDIVGQTGSFSNQVTVGSLNNLSDHPWTKIQDEGDNNGTWVKRQGDIVYVRVKLDNSGASTAERWLCTLPEWAQLPGSTELMFNVPAWTIDATKTSNVQIHANKADDPNKNRIAILRNIANQKYSFEISYAVVSTTLSIFWIDSRSKVRFACKSFIEIGI</sequence>
<name>A0A1W6JI84_9CAUD</name>
<accession>A0A1W6JI84</accession>
<protein>
    <submittedName>
        <fullName evidence="1">Structural protein</fullName>
    </submittedName>
</protein>
<gene>
    <name evidence="1" type="ORF">LW4_069</name>
</gene>
<evidence type="ECO:0000313" key="1">
    <source>
        <dbReference type="EMBL" id="ARM65929.1"/>
    </source>
</evidence>
<proteinExistence type="predicted"/>
<organism evidence="1 2">
    <name type="scientific">Lactococcus phage LW4</name>
    <dbReference type="NCBI Taxonomy" id="1965481"/>
    <lineage>
        <taxon>Viruses</taxon>
        <taxon>Duplodnaviria</taxon>
        <taxon>Heunggongvirae</taxon>
        <taxon>Uroviricota</taxon>
        <taxon>Caudoviricetes</taxon>
        <taxon>Teubervirus</taxon>
        <taxon>Teubervirus LW31</taxon>
    </lineage>
</organism>